<protein>
    <submittedName>
        <fullName evidence="2">Uncharacterized protein</fullName>
    </submittedName>
</protein>
<dbReference type="Proteomes" id="UP001589610">
    <property type="component" value="Unassembled WGS sequence"/>
</dbReference>
<organism evidence="2 3">
    <name type="scientific">Streptosporangium vulgare</name>
    <dbReference type="NCBI Taxonomy" id="46190"/>
    <lineage>
        <taxon>Bacteria</taxon>
        <taxon>Bacillati</taxon>
        <taxon>Actinomycetota</taxon>
        <taxon>Actinomycetes</taxon>
        <taxon>Streptosporangiales</taxon>
        <taxon>Streptosporangiaceae</taxon>
        <taxon>Streptosporangium</taxon>
    </lineage>
</organism>
<reference evidence="2 3" key="1">
    <citation type="submission" date="2024-09" db="EMBL/GenBank/DDBJ databases">
        <authorList>
            <person name="Sun Q."/>
            <person name="Mori K."/>
        </authorList>
    </citation>
    <scope>NUCLEOTIDE SEQUENCE [LARGE SCALE GENOMIC DNA]</scope>
    <source>
        <strain evidence="2 3">JCM 3028</strain>
    </source>
</reference>
<evidence type="ECO:0000313" key="2">
    <source>
        <dbReference type="EMBL" id="MFB9677623.1"/>
    </source>
</evidence>
<dbReference type="EMBL" id="JBHMBS010000008">
    <property type="protein sequence ID" value="MFB9677623.1"/>
    <property type="molecule type" value="Genomic_DNA"/>
</dbReference>
<evidence type="ECO:0000256" key="1">
    <source>
        <dbReference type="SAM" id="MobiDB-lite"/>
    </source>
</evidence>
<name>A0ABV5TES4_9ACTN</name>
<dbReference type="RefSeq" id="WP_344743500.1">
    <property type="nucleotide sequence ID" value="NZ_BAAAWW010000026.1"/>
</dbReference>
<gene>
    <name evidence="2" type="ORF">ACFFRH_19255</name>
</gene>
<proteinExistence type="predicted"/>
<accession>A0ABV5TES4</accession>
<keyword evidence="3" id="KW-1185">Reference proteome</keyword>
<sequence>MASYGGTWADGGQVTLNPRGGFAGRTASAENDIKVPYSRIEDRF</sequence>
<feature type="region of interest" description="Disordered" evidence="1">
    <location>
        <begin position="1"/>
        <end position="28"/>
    </location>
</feature>
<comment type="caution">
    <text evidence="2">The sequence shown here is derived from an EMBL/GenBank/DDBJ whole genome shotgun (WGS) entry which is preliminary data.</text>
</comment>
<evidence type="ECO:0000313" key="3">
    <source>
        <dbReference type="Proteomes" id="UP001589610"/>
    </source>
</evidence>